<evidence type="ECO:0000313" key="3">
    <source>
        <dbReference type="EMBL" id="KZL69079.1"/>
    </source>
</evidence>
<feature type="region of interest" description="Disordered" evidence="1">
    <location>
        <begin position="1"/>
        <end position="27"/>
    </location>
</feature>
<sequence length="291" mass="30928">MAHHHQHQHQQQYDSGLEVADTQGPWNRNDIPLPEVAPYIHVDAKTVSTPQVADDPLSWRHYYKQNPGLEVASAPSVTTSSGYGGTTAAAYSRDPNAAYAANGQQHPPGYHHPPPTSPEPKSLDADGQRKLCGVRRKLCYIIMGVAIVLTVAAIAIGVGAGLAFGRRSQSGSDSSSDNSTTPESTKTATITCPASENATFSAQDAPARHFRLICGHDFNSEDGAIDLSSANATTMAACIDLCAAEADCVGAGWGNYYGSHLCWMKSRLGEMNVSGNWLFAVDVNKTTLKSA</sequence>
<organism evidence="3 4">
    <name type="scientific">Colletotrichum incanum</name>
    <name type="common">Soybean anthracnose fungus</name>
    <dbReference type="NCBI Taxonomy" id="1573173"/>
    <lineage>
        <taxon>Eukaryota</taxon>
        <taxon>Fungi</taxon>
        <taxon>Dikarya</taxon>
        <taxon>Ascomycota</taxon>
        <taxon>Pezizomycotina</taxon>
        <taxon>Sordariomycetes</taxon>
        <taxon>Hypocreomycetidae</taxon>
        <taxon>Glomerellales</taxon>
        <taxon>Glomerellaceae</taxon>
        <taxon>Colletotrichum</taxon>
        <taxon>Colletotrichum spaethianum species complex</taxon>
    </lineage>
</organism>
<evidence type="ECO:0008006" key="5">
    <source>
        <dbReference type="Google" id="ProtNLM"/>
    </source>
</evidence>
<dbReference type="STRING" id="1573173.A0A166RCJ5"/>
<feature type="region of interest" description="Disordered" evidence="1">
    <location>
        <begin position="99"/>
        <end position="126"/>
    </location>
</feature>
<feature type="compositionally biased region" description="Low complexity" evidence="1">
    <location>
        <begin position="167"/>
        <end position="185"/>
    </location>
</feature>
<name>A0A166RCJ5_COLIC</name>
<proteinExistence type="predicted"/>
<keyword evidence="2" id="KW-0472">Membrane</keyword>
<evidence type="ECO:0000313" key="4">
    <source>
        <dbReference type="Proteomes" id="UP000076584"/>
    </source>
</evidence>
<protein>
    <recommendedName>
        <fullName evidence="5">Apple domain-containing protein</fullName>
    </recommendedName>
</protein>
<evidence type="ECO:0000256" key="2">
    <source>
        <dbReference type="SAM" id="Phobius"/>
    </source>
</evidence>
<feature type="transmembrane region" description="Helical" evidence="2">
    <location>
        <begin position="138"/>
        <end position="164"/>
    </location>
</feature>
<keyword evidence="2" id="KW-1133">Transmembrane helix</keyword>
<keyword evidence="2" id="KW-0812">Transmembrane</keyword>
<dbReference type="Proteomes" id="UP000076584">
    <property type="component" value="Unassembled WGS sequence"/>
</dbReference>
<dbReference type="EMBL" id="LFIW01002494">
    <property type="protein sequence ID" value="KZL69079.1"/>
    <property type="molecule type" value="Genomic_DNA"/>
</dbReference>
<evidence type="ECO:0000256" key="1">
    <source>
        <dbReference type="SAM" id="MobiDB-lite"/>
    </source>
</evidence>
<keyword evidence="4" id="KW-1185">Reference proteome</keyword>
<feature type="region of interest" description="Disordered" evidence="1">
    <location>
        <begin position="167"/>
        <end position="190"/>
    </location>
</feature>
<dbReference type="AlphaFoldDB" id="A0A166RCJ5"/>
<reference evidence="3 4" key="1">
    <citation type="submission" date="2015-06" db="EMBL/GenBank/DDBJ databases">
        <title>Survival trade-offs in plant roots during colonization by closely related pathogenic and mutualistic fungi.</title>
        <authorList>
            <person name="Hacquard S."/>
            <person name="Kracher B."/>
            <person name="Hiruma K."/>
            <person name="Weinman A."/>
            <person name="Muench P."/>
            <person name="Garrido Oter R."/>
            <person name="Ver Loren van Themaat E."/>
            <person name="Dallerey J.-F."/>
            <person name="Damm U."/>
            <person name="Henrissat B."/>
            <person name="Lespinet O."/>
            <person name="Thon M."/>
            <person name="Kemen E."/>
            <person name="McHardy A.C."/>
            <person name="Schulze-Lefert P."/>
            <person name="O'Connell R.J."/>
        </authorList>
    </citation>
    <scope>NUCLEOTIDE SEQUENCE [LARGE SCALE GENOMIC DNA]</scope>
    <source>
        <strain evidence="3 4">MAFF 238704</strain>
    </source>
</reference>
<gene>
    <name evidence="3" type="ORF">CI238_03071</name>
</gene>
<accession>A0A166RCJ5</accession>
<comment type="caution">
    <text evidence="3">The sequence shown here is derived from an EMBL/GenBank/DDBJ whole genome shotgun (WGS) entry which is preliminary data.</text>
</comment>